<evidence type="ECO:0000256" key="2">
    <source>
        <dbReference type="SAM" id="SignalP"/>
    </source>
</evidence>
<dbReference type="RefSeq" id="WP_379739823.1">
    <property type="nucleotide sequence ID" value="NZ_JBHSGW010000004.1"/>
</dbReference>
<evidence type="ECO:0000313" key="3">
    <source>
        <dbReference type="EMBL" id="MFC4739769.1"/>
    </source>
</evidence>
<dbReference type="EMBL" id="JBHSGW010000004">
    <property type="protein sequence ID" value="MFC4739769.1"/>
    <property type="molecule type" value="Genomic_DNA"/>
</dbReference>
<evidence type="ECO:0000256" key="1">
    <source>
        <dbReference type="SAM" id="Coils"/>
    </source>
</evidence>
<accession>A0ABV9P763</accession>
<gene>
    <name evidence="3" type="ORF">ACFO3U_07145</name>
</gene>
<keyword evidence="4" id="KW-1185">Reference proteome</keyword>
<feature type="chain" id="PRO_5045849522" description="SlyX family protein" evidence="2">
    <location>
        <begin position="19"/>
        <end position="300"/>
    </location>
</feature>
<keyword evidence="2" id="KW-0732">Signal</keyword>
<name>A0ABV9P763_9FLAO</name>
<reference evidence="4" key="1">
    <citation type="journal article" date="2019" name="Int. J. Syst. Evol. Microbiol.">
        <title>The Global Catalogue of Microorganisms (GCM) 10K type strain sequencing project: providing services to taxonomists for standard genome sequencing and annotation.</title>
        <authorList>
            <consortium name="The Broad Institute Genomics Platform"/>
            <consortium name="The Broad Institute Genome Sequencing Center for Infectious Disease"/>
            <person name="Wu L."/>
            <person name="Ma J."/>
        </authorList>
    </citation>
    <scope>NUCLEOTIDE SEQUENCE [LARGE SCALE GENOMIC DNA]</scope>
    <source>
        <strain evidence="4">CCUG 50349</strain>
    </source>
</reference>
<protein>
    <recommendedName>
        <fullName evidence="5">SlyX family protein</fullName>
    </recommendedName>
</protein>
<keyword evidence="1" id="KW-0175">Coiled coil</keyword>
<comment type="caution">
    <text evidence="3">The sequence shown here is derived from an EMBL/GenBank/DDBJ whole genome shotgun (WGS) entry which is preliminary data.</text>
</comment>
<feature type="signal peptide" evidence="2">
    <location>
        <begin position="1"/>
        <end position="18"/>
    </location>
</feature>
<evidence type="ECO:0000313" key="4">
    <source>
        <dbReference type="Proteomes" id="UP001595885"/>
    </source>
</evidence>
<sequence>MKKLFFTTLMLSFFLANSQTTIYNGDSSLNNNRNVSLTGKNLNFISSTANGNLFINGTSGKVGIGTNIPYGNFDVRGGLADGTIFSTNDERYEKSTVLNIGSFVNTESKRRNLVFYDIPQSNFNTQSQVHLAIEDRSDYNRLRFIATTSAGTWFSLSNRLQQEIFTVNENDDNVQFYLAKPNSFVGIGTTSFTDGSETYHLSVKGKVRAEEVKVYNTWADYVFNNDYNLKPLSEVESFIKDNGHLPNVPSASEIEEKGLMLGDMTKIQQEKIEELTLYLIKQNKEIEELKAQVKILLEKR</sequence>
<proteinExistence type="predicted"/>
<organism evidence="3 4">
    <name type="scientific">Flavobacterium ponti</name>
    <dbReference type="NCBI Taxonomy" id="665133"/>
    <lineage>
        <taxon>Bacteria</taxon>
        <taxon>Pseudomonadati</taxon>
        <taxon>Bacteroidota</taxon>
        <taxon>Flavobacteriia</taxon>
        <taxon>Flavobacteriales</taxon>
        <taxon>Flavobacteriaceae</taxon>
        <taxon>Flavobacterium</taxon>
    </lineage>
</organism>
<dbReference type="Proteomes" id="UP001595885">
    <property type="component" value="Unassembled WGS sequence"/>
</dbReference>
<feature type="coiled-coil region" evidence="1">
    <location>
        <begin position="272"/>
        <end position="299"/>
    </location>
</feature>
<evidence type="ECO:0008006" key="5">
    <source>
        <dbReference type="Google" id="ProtNLM"/>
    </source>
</evidence>